<keyword evidence="1" id="KW-0863">Zinc-finger</keyword>
<sequence>MPRNSLCWGFLGGYCPRGESCIYQHSVKVGAATGELCRFQYASQCGYRRYCGHRHLIVKMVDAAPAIQRWKSDLRPGRDMHPRVLAEWLRKAVNLFMDGDTDVRCKILETLSSAPALQQVRSCLSPGFLPQRWAPVINFPDHVIPILKILSDPIIRTHTQTKAYAKIIYAVVMKVSNRTFWAKVTTMLDEAFRMSHFQIGPQMTGMMMIFMNSIEFDSKNLENPIIRDTLPRIKAHLEALKARKYGGFLSPSMLESFKMLEKMFTQGPRLEPKPVTESRPTRSPVEEISGQLRAIQISRQIEMQEYLKTIDARFVRGDLVAEIGVLSDEQDRQHEDAAAEDNAFENKPEVKEEPMSDPEREHDIEAGPSFGEEIKAMDPYGLFHANDFMASFDSMVFKHDQGDTLFDQWVERANDPEALNMDWGKSADINSMKKFLQVTLTLFNCATTKTRLRFLSNYFLKEPCVGKFWECLKIELPTDGISLPSPRYSDHVSAIMHIMSHDDVVRRTEFKIVRTEMSKMMATQPDYLYGIHGYLRTHLKSKSCNQEMLATATKNIVIVLEGIFKLVDGPQISVEFCHEAKAFLDFAWELENRKLPCERTFALMLETAGQYIEAHAKKFPIPKEFKGCRSRQDCEAKDARAETRRDASTRDLSEDLQALARENRLMRPINDYLDDHRLRAGDEERRDDGEPTARIVSATAQGKSKQVNQENEQETTPMNNEEAIQYLEDCRSVVGSVGRGSSVQGVAVRQGLKVKFELQQETVETGEATRAVAPTPGWEDTPVCGPGTSRTGCPPRKRKPKQFVLGPRPQDRLTSEYYAQGHGAKSAVQEQQPEVTELPAPASSRLVQGRRLRLGGPAETRFSLPAFSLPAMASTIASTTEPLVKHEPATTLTGGAEPPRHAVSLPARLPPPPISQRMATPGRAFEAKGTLACGHPRYQQYDEINCPELVSKITPVCGHIALVECSNKMRHWRCKAKCDRPLRCGHNCGHACSECLEEIKVDGTGVWKHLACRKCKELLYREQKERERAEKAAIERGGEA</sequence>
<feature type="region of interest" description="Disordered" evidence="2">
    <location>
        <begin position="889"/>
        <end position="913"/>
    </location>
</feature>
<dbReference type="EMBL" id="JAVHNQ010000018">
    <property type="protein sequence ID" value="KAK6330366.1"/>
    <property type="molecule type" value="Genomic_DNA"/>
</dbReference>
<evidence type="ECO:0000256" key="1">
    <source>
        <dbReference type="PROSITE-ProRule" id="PRU00723"/>
    </source>
</evidence>
<organism evidence="4 5">
    <name type="scientific">Orbilia brochopaga</name>
    <dbReference type="NCBI Taxonomy" id="3140254"/>
    <lineage>
        <taxon>Eukaryota</taxon>
        <taxon>Fungi</taxon>
        <taxon>Dikarya</taxon>
        <taxon>Ascomycota</taxon>
        <taxon>Pezizomycotina</taxon>
        <taxon>Orbiliomycetes</taxon>
        <taxon>Orbiliales</taxon>
        <taxon>Orbiliaceae</taxon>
        <taxon>Orbilia</taxon>
    </lineage>
</organism>
<dbReference type="PROSITE" id="PS50103">
    <property type="entry name" value="ZF_C3H1"/>
    <property type="match status" value="1"/>
</dbReference>
<feature type="compositionally biased region" description="Basic and acidic residues" evidence="2">
    <location>
        <begin position="344"/>
        <end position="365"/>
    </location>
</feature>
<protein>
    <recommendedName>
        <fullName evidence="3">C3H1-type domain-containing protein</fullName>
    </recommendedName>
</protein>
<keyword evidence="1" id="KW-0862">Zinc</keyword>
<feature type="region of interest" description="Disordered" evidence="2">
    <location>
        <begin position="268"/>
        <end position="287"/>
    </location>
</feature>
<evidence type="ECO:0000313" key="4">
    <source>
        <dbReference type="EMBL" id="KAK6330366.1"/>
    </source>
</evidence>
<keyword evidence="1" id="KW-0479">Metal-binding</keyword>
<reference evidence="4 5" key="1">
    <citation type="submission" date="2019-10" db="EMBL/GenBank/DDBJ databases">
        <authorList>
            <person name="Palmer J.M."/>
        </authorList>
    </citation>
    <scope>NUCLEOTIDE SEQUENCE [LARGE SCALE GENOMIC DNA]</scope>
    <source>
        <strain evidence="4 5">TWF696</strain>
    </source>
</reference>
<feature type="zinc finger region" description="C3H1-type" evidence="1">
    <location>
        <begin position="1"/>
        <end position="28"/>
    </location>
</feature>
<dbReference type="GO" id="GO:0008270">
    <property type="term" value="F:zinc ion binding"/>
    <property type="evidence" value="ECO:0007669"/>
    <property type="project" value="UniProtKB-KW"/>
</dbReference>
<feature type="region of interest" description="Disordered" evidence="2">
    <location>
        <begin position="330"/>
        <end position="365"/>
    </location>
</feature>
<keyword evidence="5" id="KW-1185">Reference proteome</keyword>
<gene>
    <name evidence="4" type="ORF">TWF696_003462</name>
</gene>
<feature type="domain" description="C3H1-type" evidence="3">
    <location>
        <begin position="1"/>
        <end position="28"/>
    </location>
</feature>
<comment type="caution">
    <text evidence="4">The sequence shown here is derived from an EMBL/GenBank/DDBJ whole genome shotgun (WGS) entry which is preliminary data.</text>
</comment>
<feature type="region of interest" description="Disordered" evidence="2">
    <location>
        <begin position="772"/>
        <end position="801"/>
    </location>
</feature>
<evidence type="ECO:0000313" key="5">
    <source>
        <dbReference type="Proteomes" id="UP001375240"/>
    </source>
</evidence>
<dbReference type="Proteomes" id="UP001375240">
    <property type="component" value="Unassembled WGS sequence"/>
</dbReference>
<dbReference type="InterPro" id="IPR000571">
    <property type="entry name" value="Znf_CCCH"/>
</dbReference>
<accession>A0AAV9TZK2</accession>
<feature type="compositionally biased region" description="Basic and acidic residues" evidence="2">
    <location>
        <begin position="270"/>
        <end position="280"/>
    </location>
</feature>
<proteinExistence type="predicted"/>
<name>A0AAV9TZK2_9PEZI</name>
<dbReference type="AlphaFoldDB" id="A0AAV9TZK2"/>
<evidence type="ECO:0000256" key="2">
    <source>
        <dbReference type="SAM" id="MobiDB-lite"/>
    </source>
</evidence>
<evidence type="ECO:0000259" key="3">
    <source>
        <dbReference type="PROSITE" id="PS50103"/>
    </source>
</evidence>